<feature type="region of interest" description="Disordered" evidence="1">
    <location>
        <begin position="61"/>
        <end position="84"/>
    </location>
</feature>
<evidence type="ECO:0000256" key="1">
    <source>
        <dbReference type="SAM" id="MobiDB-lite"/>
    </source>
</evidence>
<dbReference type="EMBL" id="JAVXUO010001495">
    <property type="protein sequence ID" value="KAK2981665.1"/>
    <property type="molecule type" value="Genomic_DNA"/>
</dbReference>
<accession>A0AA88RGB1</accession>
<proteinExistence type="predicted"/>
<dbReference type="InterPro" id="IPR004926">
    <property type="entry name" value="LEA_3a"/>
</dbReference>
<evidence type="ECO:0000313" key="2">
    <source>
        <dbReference type="EMBL" id="KAK2981665.1"/>
    </source>
</evidence>
<keyword evidence="3" id="KW-1185">Reference proteome</keyword>
<evidence type="ECO:0000313" key="3">
    <source>
        <dbReference type="Proteomes" id="UP001187471"/>
    </source>
</evidence>
<reference evidence="2" key="1">
    <citation type="submission" date="2022-12" db="EMBL/GenBank/DDBJ databases">
        <title>Draft genome assemblies for two species of Escallonia (Escalloniales).</title>
        <authorList>
            <person name="Chanderbali A."/>
            <person name="Dervinis C."/>
            <person name="Anghel I."/>
            <person name="Soltis D."/>
            <person name="Soltis P."/>
            <person name="Zapata F."/>
        </authorList>
    </citation>
    <scope>NUCLEOTIDE SEQUENCE</scope>
    <source>
        <strain evidence="2">UCBG92.1500</strain>
        <tissue evidence="2">Leaf</tissue>
    </source>
</reference>
<feature type="compositionally biased region" description="Basic and acidic residues" evidence="1">
    <location>
        <begin position="63"/>
        <end position="74"/>
    </location>
</feature>
<dbReference type="AlphaFoldDB" id="A0AA88RGB1"/>
<dbReference type="Proteomes" id="UP001187471">
    <property type="component" value="Unassembled WGS sequence"/>
</dbReference>
<organism evidence="2 3">
    <name type="scientific">Escallonia rubra</name>
    <dbReference type="NCBI Taxonomy" id="112253"/>
    <lineage>
        <taxon>Eukaryota</taxon>
        <taxon>Viridiplantae</taxon>
        <taxon>Streptophyta</taxon>
        <taxon>Embryophyta</taxon>
        <taxon>Tracheophyta</taxon>
        <taxon>Spermatophyta</taxon>
        <taxon>Magnoliopsida</taxon>
        <taxon>eudicotyledons</taxon>
        <taxon>Gunneridae</taxon>
        <taxon>Pentapetalae</taxon>
        <taxon>asterids</taxon>
        <taxon>campanulids</taxon>
        <taxon>Escalloniales</taxon>
        <taxon>Escalloniaceae</taxon>
        <taxon>Escallonia</taxon>
    </lineage>
</organism>
<comment type="caution">
    <text evidence="2">The sequence shown here is derived from an EMBL/GenBank/DDBJ whole genome shotgun (WGS) entry which is preliminary data.</text>
</comment>
<dbReference type="Pfam" id="PF03242">
    <property type="entry name" value="LEA_3a"/>
    <property type="match status" value="1"/>
</dbReference>
<feature type="compositionally biased region" description="Polar residues" evidence="1">
    <location>
        <begin position="12"/>
        <end position="23"/>
    </location>
</feature>
<protein>
    <submittedName>
        <fullName evidence="2">Uncharacterized protein</fullName>
    </submittedName>
</protein>
<feature type="region of interest" description="Disordered" evidence="1">
    <location>
        <begin position="1"/>
        <end position="23"/>
    </location>
</feature>
<name>A0AA88RGB1_9ASTE</name>
<gene>
    <name evidence="2" type="ORF">RJ640_000174</name>
</gene>
<sequence length="108" mass="11675">MPLHLSMIQPAEMTTASSQISSPDTIKPFVGASSLPLTRSASTLPLKASALHFLGSSILSQKEQNDRSYEEPNDRTSNAYTPWVPDPVTGYYQSENQAKELGAAGLIH</sequence>